<gene>
    <name evidence="2" type="ORF">BegalDRAFT_2597</name>
</gene>
<dbReference type="EMBL" id="JH600070">
    <property type="protein sequence ID" value="EIJ43439.1"/>
    <property type="molecule type" value="Genomic_DNA"/>
</dbReference>
<dbReference type="OrthoDB" id="1442375at2"/>
<dbReference type="eggNOG" id="COG0790">
    <property type="taxonomic scope" value="Bacteria"/>
</dbReference>
<dbReference type="PANTHER" id="PTHR43628">
    <property type="entry name" value="ACTIVATOR OF C KINASE PROTEIN 1-RELATED"/>
    <property type="match status" value="1"/>
</dbReference>
<dbReference type="InterPro" id="IPR011990">
    <property type="entry name" value="TPR-like_helical_dom_sf"/>
</dbReference>
<dbReference type="Gene3D" id="1.25.40.10">
    <property type="entry name" value="Tetratricopeptide repeat domain"/>
    <property type="match status" value="1"/>
</dbReference>
<feature type="signal peptide" evidence="1">
    <location>
        <begin position="1"/>
        <end position="26"/>
    </location>
</feature>
<dbReference type="Proteomes" id="UP000005744">
    <property type="component" value="Unassembled WGS sequence"/>
</dbReference>
<dbReference type="InterPro" id="IPR052945">
    <property type="entry name" value="Mitotic_Regulator"/>
</dbReference>
<proteinExistence type="predicted"/>
<dbReference type="STRING" id="395493.BegalDRAFT_2597"/>
<dbReference type="InterPro" id="IPR006597">
    <property type="entry name" value="Sel1-like"/>
</dbReference>
<name>I3CIJ6_9GAMM</name>
<dbReference type="HOGENOM" id="CLU_000288_36_8_6"/>
<keyword evidence="3" id="KW-1185">Reference proteome</keyword>
<dbReference type="PANTHER" id="PTHR43628:SF1">
    <property type="entry name" value="CHITIN SYNTHASE REGULATORY FACTOR 2-RELATED"/>
    <property type="match status" value="1"/>
</dbReference>
<keyword evidence="1" id="KW-0732">Signal</keyword>
<protein>
    <submittedName>
        <fullName evidence="2">Sel1 repeat protein</fullName>
    </submittedName>
</protein>
<feature type="chain" id="PRO_5003668866" evidence="1">
    <location>
        <begin position="27"/>
        <end position="178"/>
    </location>
</feature>
<dbReference type="SMART" id="SM00671">
    <property type="entry name" value="SEL1"/>
    <property type="match status" value="2"/>
</dbReference>
<organism evidence="2 3">
    <name type="scientific">Beggiatoa alba B18LD</name>
    <dbReference type="NCBI Taxonomy" id="395493"/>
    <lineage>
        <taxon>Bacteria</taxon>
        <taxon>Pseudomonadati</taxon>
        <taxon>Pseudomonadota</taxon>
        <taxon>Gammaproteobacteria</taxon>
        <taxon>Thiotrichales</taxon>
        <taxon>Thiotrichaceae</taxon>
        <taxon>Beggiatoa</taxon>
    </lineage>
</organism>
<reference evidence="2 3" key="1">
    <citation type="submission" date="2011-11" db="EMBL/GenBank/DDBJ databases">
        <title>Improved High-Quality Draft sequence of Beggiatoa alba B18lD.</title>
        <authorList>
            <consortium name="US DOE Joint Genome Institute"/>
            <person name="Lucas S."/>
            <person name="Han J."/>
            <person name="Lapidus A."/>
            <person name="Cheng J.-F."/>
            <person name="Goodwin L."/>
            <person name="Pitluck S."/>
            <person name="Peters L."/>
            <person name="Mikhailova N."/>
            <person name="Held B."/>
            <person name="Detter J.C."/>
            <person name="Han C."/>
            <person name="Tapia R."/>
            <person name="Land M."/>
            <person name="Hauser L."/>
            <person name="Kyrpides N."/>
            <person name="Ivanova N."/>
            <person name="Pagani I."/>
            <person name="Samuel K."/>
            <person name="Teske A."/>
            <person name="Mueller J."/>
            <person name="Woyke T."/>
        </authorList>
    </citation>
    <scope>NUCLEOTIDE SEQUENCE [LARGE SCALE GENOMIC DNA]</scope>
    <source>
        <strain evidence="2 3">B18LD</strain>
    </source>
</reference>
<sequence length="178" mass="19675">MNNMNKLMIHCVSATLLSFYSVNSYAQTETDPAKRGLLATYAYQAFKSGDYAQAIEVWSQLAETNHIPSLLLLGMLYEEGLGVPQDIQIAVAWYQKAAELGDAITQYNLGVMYAQGRPNLPPDLNLARHWLNIAARQGDADAIKALQELIAGKPVTSIVTPREFPSFPTHLEVVAPRR</sequence>
<evidence type="ECO:0000313" key="3">
    <source>
        <dbReference type="Proteomes" id="UP000005744"/>
    </source>
</evidence>
<dbReference type="Pfam" id="PF08238">
    <property type="entry name" value="Sel1"/>
    <property type="match status" value="2"/>
</dbReference>
<dbReference type="AlphaFoldDB" id="I3CIJ6"/>
<evidence type="ECO:0000256" key="1">
    <source>
        <dbReference type="SAM" id="SignalP"/>
    </source>
</evidence>
<evidence type="ECO:0000313" key="2">
    <source>
        <dbReference type="EMBL" id="EIJ43439.1"/>
    </source>
</evidence>
<accession>I3CIJ6</accession>
<dbReference type="RefSeq" id="WP_002690610.1">
    <property type="nucleotide sequence ID" value="NZ_JH600070.1"/>
</dbReference>
<dbReference type="SUPFAM" id="SSF81901">
    <property type="entry name" value="HCP-like"/>
    <property type="match status" value="1"/>
</dbReference>